<sequence>MTLYLARLPVDLPALARAAGERGWTRGRRAAFDEGRALHHLLAETFGPGALQPFRLVVAPRAKSGTLWAYTDVDATALREIAAPVPLSEAMVTALSPDRIETKPMPELAVPGRRLGFDIRLRPVVRLASAIPAPADRAAGRDHGFKAGAEVDAFLAEALRQPDREAMHTAERSRETVYAAWLADRFGPAAELEQVTLAAFRRSFAARKDGRGCEGPDATLHGTLTVGDAKAFAERLHRGVGRHKAYGYGMLLIRPPGRPVPKG</sequence>
<organism evidence="1 2">
    <name type="scientific">Dinoroseobacter shibae (strain DSM 16493 / NCIMB 14021 / DFL 12)</name>
    <dbReference type="NCBI Taxonomy" id="398580"/>
    <lineage>
        <taxon>Bacteria</taxon>
        <taxon>Pseudomonadati</taxon>
        <taxon>Pseudomonadota</taxon>
        <taxon>Alphaproteobacteria</taxon>
        <taxon>Rhodobacterales</taxon>
        <taxon>Roseobacteraceae</taxon>
        <taxon>Dinoroseobacter</taxon>
    </lineage>
</organism>
<keyword evidence="2" id="KW-1185">Reference proteome</keyword>
<dbReference type="EMBL" id="CP000830">
    <property type="protein sequence ID" value="ABV94952.1"/>
    <property type="molecule type" value="Genomic_DNA"/>
</dbReference>
<dbReference type="SMART" id="SM01101">
    <property type="entry name" value="CRISPR_assoc"/>
    <property type="match status" value="1"/>
</dbReference>
<evidence type="ECO:0000313" key="1">
    <source>
        <dbReference type="EMBL" id="ABV94952.1"/>
    </source>
</evidence>
<protein>
    <submittedName>
        <fullName evidence="1">CRISPR-associated protein</fullName>
    </submittedName>
</protein>
<dbReference type="SUPFAM" id="SSF117987">
    <property type="entry name" value="CRISPR-associated protein"/>
    <property type="match status" value="1"/>
</dbReference>
<accession>A8LMM7</accession>
<dbReference type="Proteomes" id="UP000006833">
    <property type="component" value="Chromosome"/>
</dbReference>
<dbReference type="eggNOG" id="ENOG502ZCI5">
    <property type="taxonomic scope" value="Bacteria"/>
</dbReference>
<dbReference type="HOGENOM" id="CLU_1049213_0_0_5"/>
<dbReference type="OrthoDB" id="9795689at2"/>
<evidence type="ECO:0000313" key="2">
    <source>
        <dbReference type="Proteomes" id="UP000006833"/>
    </source>
</evidence>
<gene>
    <name evidence="1" type="primary">cse2</name>
    <name evidence="1" type="ordered locus">Dshi_3219</name>
</gene>
<dbReference type="Pfam" id="PF08798">
    <property type="entry name" value="CRISPR_assoc"/>
    <property type="match status" value="1"/>
</dbReference>
<dbReference type="InterPro" id="IPR010179">
    <property type="entry name" value="CRISPR-assoc_prot_Cse3"/>
</dbReference>
<dbReference type="AlphaFoldDB" id="A8LMM7"/>
<dbReference type="STRING" id="398580.Dshi_3219"/>
<proteinExistence type="predicted"/>
<dbReference type="Gene3D" id="3.30.70.1210">
    <property type="entry name" value="Crispr-associated protein, domain 2"/>
    <property type="match status" value="1"/>
</dbReference>
<name>A8LMM7_DINSH</name>
<dbReference type="KEGG" id="dsh:Dshi_3219"/>
<dbReference type="RefSeq" id="WP_012179879.1">
    <property type="nucleotide sequence ID" value="NC_009952.1"/>
</dbReference>
<reference evidence="2" key="1">
    <citation type="journal article" date="2010" name="ISME J.">
        <title>The complete genome sequence of the algal symbiont Dinoroseobacter shibae: a hitchhiker's guide to life in the sea.</title>
        <authorList>
            <person name="Wagner-Dobler I."/>
            <person name="Ballhausen B."/>
            <person name="Berger M."/>
            <person name="Brinkhoff T."/>
            <person name="Buchholz I."/>
            <person name="Bunk B."/>
            <person name="Cypionka H."/>
            <person name="Daniel R."/>
            <person name="Drepper T."/>
            <person name="Gerdts G."/>
            <person name="Hahnke S."/>
            <person name="Han C."/>
            <person name="Jahn D."/>
            <person name="Kalhoefer D."/>
            <person name="Kiss H."/>
            <person name="Klenk H.P."/>
            <person name="Kyrpides N."/>
            <person name="Liebl W."/>
            <person name="Liesegang H."/>
            <person name="Meincke L."/>
            <person name="Pati A."/>
            <person name="Petersen J."/>
            <person name="Piekarski T."/>
            <person name="Pommerenke C."/>
            <person name="Pradella S."/>
            <person name="Pukall R."/>
            <person name="Rabus R."/>
            <person name="Stackebrandt E."/>
            <person name="Thole S."/>
            <person name="Thompson L."/>
            <person name="Tielen P."/>
            <person name="Tomasch J."/>
            <person name="von Jan M."/>
            <person name="Wanphrut N."/>
            <person name="Wichels A."/>
            <person name="Zech H."/>
            <person name="Simon M."/>
        </authorList>
    </citation>
    <scope>NUCLEOTIDE SEQUENCE [LARGE SCALE GENOMIC DNA]</scope>
    <source>
        <strain evidence="2">DSM 16493 / NCIMB 14021 / DFL 12</strain>
    </source>
</reference>